<organism evidence="12 13">
    <name type="scientific">Penicillium daleae</name>
    <dbReference type="NCBI Taxonomy" id="63821"/>
    <lineage>
        <taxon>Eukaryota</taxon>
        <taxon>Fungi</taxon>
        <taxon>Dikarya</taxon>
        <taxon>Ascomycota</taxon>
        <taxon>Pezizomycotina</taxon>
        <taxon>Eurotiomycetes</taxon>
        <taxon>Eurotiomycetidae</taxon>
        <taxon>Eurotiales</taxon>
        <taxon>Aspergillaceae</taxon>
        <taxon>Penicillium</taxon>
    </lineage>
</organism>
<protein>
    <recommendedName>
        <fullName evidence="8">Putative transcription factor kapC</fullName>
    </recommendedName>
</protein>
<reference evidence="12" key="2">
    <citation type="journal article" date="2023" name="IMA Fungus">
        <title>Comparative genomic study of the Penicillium genus elucidates a diverse pangenome and 15 lateral gene transfer events.</title>
        <authorList>
            <person name="Petersen C."/>
            <person name="Sorensen T."/>
            <person name="Nielsen M.R."/>
            <person name="Sondergaard T.E."/>
            <person name="Sorensen J.L."/>
            <person name="Fitzpatrick D.A."/>
            <person name="Frisvad J.C."/>
            <person name="Nielsen K.L."/>
        </authorList>
    </citation>
    <scope>NUCLEOTIDE SEQUENCE</scope>
    <source>
        <strain evidence="12">IBT 16125</strain>
    </source>
</reference>
<feature type="compositionally biased region" description="Low complexity" evidence="10">
    <location>
        <begin position="56"/>
        <end position="70"/>
    </location>
</feature>
<dbReference type="PANTHER" id="PTHR40621">
    <property type="entry name" value="TRANSCRIPTION FACTOR KAPC-RELATED"/>
    <property type="match status" value="1"/>
</dbReference>
<evidence type="ECO:0000256" key="1">
    <source>
        <dbReference type="ARBA" id="ARBA00004049"/>
    </source>
</evidence>
<dbReference type="PROSITE" id="PS00036">
    <property type="entry name" value="BZIP_BASIC"/>
    <property type="match status" value="1"/>
</dbReference>
<evidence type="ECO:0000256" key="9">
    <source>
        <dbReference type="SAM" id="Coils"/>
    </source>
</evidence>
<dbReference type="PANTHER" id="PTHR40621:SF11">
    <property type="entry name" value="TRANSCRIPTION FACTOR KAPC-RELATED"/>
    <property type="match status" value="1"/>
</dbReference>
<evidence type="ECO:0000256" key="8">
    <source>
        <dbReference type="ARBA" id="ARBA00044067"/>
    </source>
</evidence>
<evidence type="ECO:0000256" key="5">
    <source>
        <dbReference type="ARBA" id="ARBA00023125"/>
    </source>
</evidence>
<dbReference type="GO" id="GO:0000976">
    <property type="term" value="F:transcription cis-regulatory region binding"/>
    <property type="evidence" value="ECO:0007669"/>
    <property type="project" value="InterPro"/>
</dbReference>
<keyword evidence="4" id="KW-0805">Transcription regulation</keyword>
<evidence type="ECO:0000256" key="3">
    <source>
        <dbReference type="ARBA" id="ARBA00007163"/>
    </source>
</evidence>
<comment type="function">
    <text evidence="1">Putative transcription factor.</text>
</comment>
<evidence type="ECO:0000259" key="11">
    <source>
        <dbReference type="PROSITE" id="PS00036"/>
    </source>
</evidence>
<feature type="region of interest" description="Disordered" evidence="10">
    <location>
        <begin position="225"/>
        <end position="263"/>
    </location>
</feature>
<feature type="region of interest" description="Disordered" evidence="10">
    <location>
        <begin position="1"/>
        <end position="103"/>
    </location>
</feature>
<sequence length="263" mass="28827">MQNPAQDHADQVLHDQLLAAQHSMHRPQGGPVQQHLQPNTASPRDQANIDPAISGAMMAAAPQTPTQPQQGSPDDINPKNYGKRELSTSKRAAQNRAAQRAFRQRKETYIRKLEAENKSVETLREQIKALLHENYALREYTVTMQGRLIDASLDVPEPPPGIDLSQSRHDISMAAPAIPDTGSAVSIPQQQTQPQHQHPSSANDGMSSLNDIAVAGLGMRKHPDENAFMAGSYQHNKRVRDENQPDGSEGISKQEAHHGLPIA</sequence>
<dbReference type="InterPro" id="IPR050936">
    <property type="entry name" value="AP-1-like"/>
</dbReference>
<dbReference type="SMART" id="SM00338">
    <property type="entry name" value="BRLZ"/>
    <property type="match status" value="1"/>
</dbReference>
<feature type="coiled-coil region" evidence="9">
    <location>
        <begin position="106"/>
        <end position="133"/>
    </location>
</feature>
<dbReference type="Pfam" id="PF00170">
    <property type="entry name" value="bZIP_1"/>
    <property type="match status" value="1"/>
</dbReference>
<keyword evidence="5" id="KW-0238">DNA-binding</keyword>
<dbReference type="InterPro" id="IPR004827">
    <property type="entry name" value="bZIP"/>
</dbReference>
<comment type="caution">
    <text evidence="12">The sequence shown here is derived from an EMBL/GenBank/DDBJ whole genome shotgun (WGS) entry which is preliminary data.</text>
</comment>
<feature type="compositionally biased region" description="Basic and acidic residues" evidence="10">
    <location>
        <begin position="252"/>
        <end position="263"/>
    </location>
</feature>
<dbReference type="Gene3D" id="1.20.5.170">
    <property type="match status" value="1"/>
</dbReference>
<accession>A0AAD6FY49</accession>
<dbReference type="SUPFAM" id="SSF57959">
    <property type="entry name" value="Leucine zipper domain"/>
    <property type="match status" value="1"/>
</dbReference>
<dbReference type="GeneID" id="81606342"/>
<dbReference type="CDD" id="cd14686">
    <property type="entry name" value="bZIP"/>
    <property type="match status" value="1"/>
</dbReference>
<feature type="domain" description="BZIP" evidence="11">
    <location>
        <begin position="90"/>
        <end position="105"/>
    </location>
</feature>
<keyword evidence="7" id="KW-0539">Nucleus</keyword>
<evidence type="ECO:0000256" key="7">
    <source>
        <dbReference type="ARBA" id="ARBA00023242"/>
    </source>
</evidence>
<proteinExistence type="inferred from homology"/>
<dbReference type="Proteomes" id="UP001213681">
    <property type="component" value="Unassembled WGS sequence"/>
</dbReference>
<dbReference type="AlphaFoldDB" id="A0AAD6FY49"/>
<feature type="compositionally biased region" description="Low complexity" evidence="10">
    <location>
        <begin position="91"/>
        <end position="101"/>
    </location>
</feature>
<dbReference type="GO" id="GO:0090575">
    <property type="term" value="C:RNA polymerase II transcription regulator complex"/>
    <property type="evidence" value="ECO:0007669"/>
    <property type="project" value="TreeGrafter"/>
</dbReference>
<evidence type="ECO:0000256" key="4">
    <source>
        <dbReference type="ARBA" id="ARBA00023015"/>
    </source>
</evidence>
<evidence type="ECO:0000313" key="12">
    <source>
        <dbReference type="EMBL" id="KAJ5433562.1"/>
    </source>
</evidence>
<evidence type="ECO:0000313" key="13">
    <source>
        <dbReference type="Proteomes" id="UP001213681"/>
    </source>
</evidence>
<gene>
    <name evidence="12" type="ORF">N7458_012718</name>
</gene>
<keyword evidence="6" id="KW-0804">Transcription</keyword>
<feature type="region of interest" description="Disordered" evidence="10">
    <location>
        <begin position="181"/>
        <end position="208"/>
    </location>
</feature>
<keyword evidence="9" id="KW-0175">Coiled coil</keyword>
<feature type="compositionally biased region" description="Low complexity" evidence="10">
    <location>
        <begin position="188"/>
        <end position="199"/>
    </location>
</feature>
<comment type="similarity">
    <text evidence="3">Belongs to the bZIP family.</text>
</comment>
<name>A0AAD6FY49_9EURO</name>
<reference evidence="12" key="1">
    <citation type="submission" date="2022-12" db="EMBL/GenBank/DDBJ databases">
        <authorList>
            <person name="Petersen C."/>
        </authorList>
    </citation>
    <scope>NUCLEOTIDE SEQUENCE</scope>
    <source>
        <strain evidence="12">IBT 16125</strain>
    </source>
</reference>
<dbReference type="RefSeq" id="XP_056760853.1">
    <property type="nucleotide sequence ID" value="XM_056916099.1"/>
</dbReference>
<evidence type="ECO:0000256" key="10">
    <source>
        <dbReference type="SAM" id="MobiDB-lite"/>
    </source>
</evidence>
<keyword evidence="13" id="KW-1185">Reference proteome</keyword>
<feature type="compositionally biased region" description="Polar residues" evidence="10">
    <location>
        <begin position="34"/>
        <end position="45"/>
    </location>
</feature>
<evidence type="ECO:0000256" key="2">
    <source>
        <dbReference type="ARBA" id="ARBA00004123"/>
    </source>
</evidence>
<evidence type="ECO:0000256" key="6">
    <source>
        <dbReference type="ARBA" id="ARBA00023163"/>
    </source>
</evidence>
<dbReference type="GO" id="GO:0001228">
    <property type="term" value="F:DNA-binding transcription activator activity, RNA polymerase II-specific"/>
    <property type="evidence" value="ECO:0007669"/>
    <property type="project" value="TreeGrafter"/>
</dbReference>
<dbReference type="InterPro" id="IPR046347">
    <property type="entry name" value="bZIP_sf"/>
</dbReference>
<dbReference type="EMBL" id="JAPVEA010000009">
    <property type="protein sequence ID" value="KAJ5433562.1"/>
    <property type="molecule type" value="Genomic_DNA"/>
</dbReference>
<comment type="subcellular location">
    <subcellularLocation>
        <location evidence="2">Nucleus</location>
    </subcellularLocation>
</comment>